<dbReference type="GO" id="GO:0005938">
    <property type="term" value="C:cell cortex"/>
    <property type="evidence" value="ECO:0007669"/>
    <property type="project" value="TreeGrafter"/>
</dbReference>
<keyword evidence="5" id="KW-1185">Reference proteome</keyword>
<feature type="region of interest" description="Disordered" evidence="2">
    <location>
        <begin position="360"/>
        <end position="546"/>
    </location>
</feature>
<feature type="compositionally biased region" description="Low complexity" evidence="2">
    <location>
        <begin position="25"/>
        <end position="36"/>
    </location>
</feature>
<feature type="compositionally biased region" description="Polar residues" evidence="2">
    <location>
        <begin position="418"/>
        <end position="427"/>
    </location>
</feature>
<feature type="compositionally biased region" description="Low complexity" evidence="2">
    <location>
        <begin position="498"/>
        <end position="507"/>
    </location>
</feature>
<name>A0A6A6QEG6_9PEZI</name>
<accession>A0A6A6QEG6</accession>
<organism evidence="4 5">
    <name type="scientific">Lophium mytilinum</name>
    <dbReference type="NCBI Taxonomy" id="390894"/>
    <lineage>
        <taxon>Eukaryota</taxon>
        <taxon>Fungi</taxon>
        <taxon>Dikarya</taxon>
        <taxon>Ascomycota</taxon>
        <taxon>Pezizomycotina</taxon>
        <taxon>Dothideomycetes</taxon>
        <taxon>Pleosporomycetidae</taxon>
        <taxon>Mytilinidiales</taxon>
        <taxon>Mytilinidiaceae</taxon>
        <taxon>Lophium</taxon>
    </lineage>
</organism>
<dbReference type="SMART" id="SM00324">
    <property type="entry name" value="RhoGAP"/>
    <property type="match status" value="1"/>
</dbReference>
<dbReference type="OrthoDB" id="3196451at2759"/>
<evidence type="ECO:0000259" key="3">
    <source>
        <dbReference type="PROSITE" id="PS50238"/>
    </source>
</evidence>
<evidence type="ECO:0000313" key="4">
    <source>
        <dbReference type="EMBL" id="KAF2489877.1"/>
    </source>
</evidence>
<feature type="compositionally biased region" description="Low complexity" evidence="2">
    <location>
        <begin position="314"/>
        <end position="325"/>
    </location>
</feature>
<dbReference type="EMBL" id="MU004198">
    <property type="protein sequence ID" value="KAF2489877.1"/>
    <property type="molecule type" value="Genomic_DNA"/>
</dbReference>
<feature type="compositionally biased region" description="Polar residues" evidence="2">
    <location>
        <begin position="644"/>
        <end position="666"/>
    </location>
</feature>
<evidence type="ECO:0000256" key="1">
    <source>
        <dbReference type="ARBA" id="ARBA00022468"/>
    </source>
</evidence>
<dbReference type="GO" id="GO:0005096">
    <property type="term" value="F:GTPase activator activity"/>
    <property type="evidence" value="ECO:0007669"/>
    <property type="project" value="UniProtKB-KW"/>
</dbReference>
<feature type="compositionally biased region" description="Polar residues" evidence="2">
    <location>
        <begin position="773"/>
        <end position="796"/>
    </location>
</feature>
<feature type="region of interest" description="Disordered" evidence="2">
    <location>
        <begin position="1"/>
        <end position="62"/>
    </location>
</feature>
<dbReference type="InterPro" id="IPR000198">
    <property type="entry name" value="RhoGAP_dom"/>
</dbReference>
<dbReference type="GO" id="GO:0007165">
    <property type="term" value="P:signal transduction"/>
    <property type="evidence" value="ECO:0007669"/>
    <property type="project" value="InterPro"/>
</dbReference>
<feature type="compositionally biased region" description="Basic and acidic residues" evidence="2">
    <location>
        <begin position="612"/>
        <end position="631"/>
    </location>
</feature>
<feature type="compositionally biased region" description="Basic and acidic residues" evidence="2">
    <location>
        <begin position="871"/>
        <end position="885"/>
    </location>
</feature>
<reference evidence="4" key="1">
    <citation type="journal article" date="2020" name="Stud. Mycol.">
        <title>101 Dothideomycetes genomes: a test case for predicting lifestyles and emergence of pathogens.</title>
        <authorList>
            <person name="Haridas S."/>
            <person name="Albert R."/>
            <person name="Binder M."/>
            <person name="Bloem J."/>
            <person name="Labutti K."/>
            <person name="Salamov A."/>
            <person name="Andreopoulos B."/>
            <person name="Baker S."/>
            <person name="Barry K."/>
            <person name="Bills G."/>
            <person name="Bluhm B."/>
            <person name="Cannon C."/>
            <person name="Castanera R."/>
            <person name="Culley D."/>
            <person name="Daum C."/>
            <person name="Ezra D."/>
            <person name="Gonzalez J."/>
            <person name="Henrissat B."/>
            <person name="Kuo A."/>
            <person name="Liang C."/>
            <person name="Lipzen A."/>
            <person name="Lutzoni F."/>
            <person name="Magnuson J."/>
            <person name="Mondo S."/>
            <person name="Nolan M."/>
            <person name="Ohm R."/>
            <person name="Pangilinan J."/>
            <person name="Park H.-J."/>
            <person name="Ramirez L."/>
            <person name="Alfaro M."/>
            <person name="Sun H."/>
            <person name="Tritt A."/>
            <person name="Yoshinaga Y."/>
            <person name="Zwiers L.-H."/>
            <person name="Turgeon B."/>
            <person name="Goodwin S."/>
            <person name="Spatafora J."/>
            <person name="Crous P."/>
            <person name="Grigoriev I."/>
        </authorList>
    </citation>
    <scope>NUCLEOTIDE SEQUENCE</scope>
    <source>
        <strain evidence="4">CBS 269.34</strain>
    </source>
</reference>
<feature type="domain" description="Rho-GAP" evidence="3">
    <location>
        <begin position="81"/>
        <end position="292"/>
    </location>
</feature>
<feature type="compositionally biased region" description="Polar residues" evidence="2">
    <location>
        <begin position="753"/>
        <end position="765"/>
    </location>
</feature>
<dbReference type="PROSITE" id="PS50238">
    <property type="entry name" value="RHOGAP"/>
    <property type="match status" value="1"/>
</dbReference>
<feature type="compositionally biased region" description="Polar residues" evidence="2">
    <location>
        <begin position="804"/>
        <end position="813"/>
    </location>
</feature>
<dbReference type="AlphaFoldDB" id="A0A6A6QEG6"/>
<feature type="compositionally biased region" description="Basic and acidic residues" evidence="2">
    <location>
        <begin position="817"/>
        <end position="841"/>
    </location>
</feature>
<sequence length="942" mass="101366">MANHGAAPMSTPRARNGEPQPAPPQTASASTAAEPASTKRDLTSWWKQFKRGNPRKEEEKEPIPQGIFGVPLDRSITYANVAISLFNEGGESYIYGYVPIVVAKCGVFLKEKATDIEGIFRLAGSEKRIKELKAQFDTPDRYGKGLDWTGYTVHDAANILRRYFNQLPEPIIPLDFYERFRQPLRNHQAEAVGAMDGQAPSTGGFDVTGAIRIYQLLIKDLPPLNRQLLLYILDLLAVFAAKADVNKMTTSNLAAIFQPGILSHPSHDMSPNEYRLSQDVLIFLIENQDHFLIGMEGTAVDEGTVKHIESGASTPQARTPTTPARVKSTGLGRSASTASAVSASAGADNVKRYGGVRRNMSVSSRGSRHSGVAPSPVTPSFATPTSASGVHRSNTVPSNRSPALTPARFSREKHSDPATPTESSGITSVPEKAVVAAPAPQVQQAPEPAPVPAPAPAPASVQQAPTHAQEAPTHAQQAPTHIQQAPTHIHQAPTHIHQAPTHVQQAPVPAPAPIQPSTTLPHSESRPSAIVSPPSSEDVTPTPPAVSEARSMLMLAPETQAPRHISHSPARERSEFVEGPLDSPKTPTFESMPGTARTFTQILKNRPSPQSAEERKAEDRKFEERKVEEKKRPNKLQKKGRVPSSANPSAHSSTHSLSGHTMTMDQPPSPLPPGMSSSYHSAYSGDPFYTSHQEPNPSRTSGSTLKPTASPSPSFNSHSTAAEYSEGDDTGALNSEKREKKRWHMHKRDESKSTVTPTASQTTFGSVVGAEKSMSSFNSSNQGRRSLQMDNNQYGQSPPEPSTLPASSSTEPIGSSRDGEKKGLFNRFREKMHERKEEKQRLKSPPGSTVDLPASGQTLGRPMDPMPVRGKSMDVPRDSKQERQVESQPQAAPPAAPPVVEQRHGPAPAPPAQAQPSPSAAQHQPVPGVPFEQGATSANAQT</sequence>
<dbReference type="SUPFAM" id="SSF48350">
    <property type="entry name" value="GTPase activation domain, GAP"/>
    <property type="match status" value="1"/>
</dbReference>
<dbReference type="Proteomes" id="UP000799750">
    <property type="component" value="Unassembled WGS sequence"/>
</dbReference>
<feature type="compositionally biased region" description="Low complexity" evidence="2">
    <location>
        <begin position="428"/>
        <end position="446"/>
    </location>
</feature>
<feature type="compositionally biased region" description="Low complexity" evidence="2">
    <location>
        <begin position="334"/>
        <end position="345"/>
    </location>
</feature>
<evidence type="ECO:0000256" key="2">
    <source>
        <dbReference type="SAM" id="MobiDB-lite"/>
    </source>
</evidence>
<feature type="compositionally biased region" description="Polar residues" evidence="2">
    <location>
        <begin position="690"/>
        <end position="722"/>
    </location>
</feature>
<dbReference type="PANTHER" id="PTHR15228">
    <property type="entry name" value="SPERMATHECAL PHYSIOLOGY VARIANT"/>
    <property type="match status" value="1"/>
</dbReference>
<feature type="compositionally biased region" description="Polar residues" evidence="2">
    <location>
        <begin position="378"/>
        <end position="402"/>
    </location>
</feature>
<feature type="compositionally biased region" description="Low complexity" evidence="2">
    <location>
        <begin position="914"/>
        <end position="925"/>
    </location>
</feature>
<feature type="region of interest" description="Disordered" evidence="2">
    <location>
        <begin position="309"/>
        <end position="345"/>
    </location>
</feature>
<dbReference type="Gene3D" id="1.10.555.10">
    <property type="entry name" value="Rho GTPase activation protein"/>
    <property type="match status" value="1"/>
</dbReference>
<dbReference type="PANTHER" id="PTHR15228:SF25">
    <property type="entry name" value="F-BAR DOMAIN-CONTAINING PROTEIN"/>
    <property type="match status" value="1"/>
</dbReference>
<dbReference type="CDD" id="cd04396">
    <property type="entry name" value="RhoGAP_fSAC7_BAG7"/>
    <property type="match status" value="1"/>
</dbReference>
<feature type="region of interest" description="Disordered" evidence="2">
    <location>
        <begin position="560"/>
        <end position="942"/>
    </location>
</feature>
<feature type="compositionally biased region" description="Polar residues" evidence="2">
    <location>
        <begin position="597"/>
        <end position="611"/>
    </location>
</feature>
<dbReference type="Pfam" id="PF00620">
    <property type="entry name" value="RhoGAP"/>
    <property type="match status" value="1"/>
</dbReference>
<feature type="compositionally biased region" description="Basic residues" evidence="2">
    <location>
        <begin position="632"/>
        <end position="641"/>
    </location>
</feature>
<dbReference type="InterPro" id="IPR008936">
    <property type="entry name" value="Rho_GTPase_activation_prot"/>
</dbReference>
<dbReference type="GO" id="GO:0060237">
    <property type="term" value="P:regulation of fungal-type cell wall organization"/>
    <property type="evidence" value="ECO:0007669"/>
    <property type="project" value="TreeGrafter"/>
</dbReference>
<feature type="compositionally biased region" description="Low complexity" evidence="2">
    <location>
        <begin position="361"/>
        <end position="372"/>
    </location>
</feature>
<feature type="compositionally biased region" description="Polar residues" evidence="2">
    <location>
        <begin position="474"/>
        <end position="486"/>
    </location>
</feature>
<feature type="compositionally biased region" description="Pro residues" evidence="2">
    <location>
        <begin position="447"/>
        <end position="457"/>
    </location>
</feature>
<gene>
    <name evidence="4" type="ORF">BU16DRAFT_166496</name>
</gene>
<proteinExistence type="predicted"/>
<protein>
    <submittedName>
        <fullName evidence="4">RhoGAP-domain-containing protein</fullName>
    </submittedName>
</protein>
<dbReference type="InterPro" id="IPR051025">
    <property type="entry name" value="RhoGAP"/>
</dbReference>
<evidence type="ECO:0000313" key="5">
    <source>
        <dbReference type="Proteomes" id="UP000799750"/>
    </source>
</evidence>
<keyword evidence="1" id="KW-0343">GTPase activation</keyword>